<dbReference type="GO" id="GO:1904680">
    <property type="term" value="F:peptide transmembrane transporter activity"/>
    <property type="evidence" value="ECO:0007669"/>
    <property type="project" value="TreeGrafter"/>
</dbReference>
<dbReference type="PANTHER" id="PTHR30290:SF10">
    <property type="entry name" value="PERIPLASMIC OLIGOPEPTIDE-BINDING PROTEIN-RELATED"/>
    <property type="match status" value="1"/>
</dbReference>
<dbReference type="PIRSF" id="PIRSF002741">
    <property type="entry name" value="MppA"/>
    <property type="match status" value="1"/>
</dbReference>
<comment type="similarity">
    <text evidence="2">Belongs to the bacterial solute-binding protein 5 family.</text>
</comment>
<gene>
    <name evidence="7" type="ORF">ABOD76_02935</name>
</gene>
<dbReference type="PROSITE" id="PS01040">
    <property type="entry name" value="SBP_BACTERIAL_5"/>
    <property type="match status" value="1"/>
</dbReference>
<evidence type="ECO:0000313" key="7">
    <source>
        <dbReference type="EMBL" id="XBV83656.1"/>
    </source>
</evidence>
<accession>A0AAU7U5N4</accession>
<dbReference type="PANTHER" id="PTHR30290">
    <property type="entry name" value="PERIPLASMIC BINDING COMPONENT OF ABC TRANSPORTER"/>
    <property type="match status" value="1"/>
</dbReference>
<dbReference type="SUPFAM" id="SSF53850">
    <property type="entry name" value="Periplasmic binding protein-like II"/>
    <property type="match status" value="1"/>
</dbReference>
<feature type="chain" id="PRO_5043661168" evidence="5">
    <location>
        <begin position="24"/>
        <end position="520"/>
    </location>
</feature>
<dbReference type="RefSeq" id="WP_350241299.1">
    <property type="nucleotide sequence ID" value="NZ_CP158297.1"/>
</dbReference>
<feature type="signal peptide" evidence="5">
    <location>
        <begin position="1"/>
        <end position="23"/>
    </location>
</feature>
<dbReference type="Gene3D" id="3.10.105.10">
    <property type="entry name" value="Dipeptide-binding Protein, Domain 3"/>
    <property type="match status" value="1"/>
</dbReference>
<dbReference type="GO" id="GO:0030313">
    <property type="term" value="C:cell envelope"/>
    <property type="evidence" value="ECO:0007669"/>
    <property type="project" value="UniProtKB-SubCell"/>
</dbReference>
<dbReference type="Pfam" id="PF00496">
    <property type="entry name" value="SBP_bac_5"/>
    <property type="match status" value="1"/>
</dbReference>
<evidence type="ECO:0000256" key="3">
    <source>
        <dbReference type="ARBA" id="ARBA00022448"/>
    </source>
</evidence>
<organism evidence="7">
    <name type="scientific">Deinococcus sonorensis KR-87</name>
    <dbReference type="NCBI Taxonomy" id="694439"/>
    <lineage>
        <taxon>Bacteria</taxon>
        <taxon>Thermotogati</taxon>
        <taxon>Deinococcota</taxon>
        <taxon>Deinococci</taxon>
        <taxon>Deinococcales</taxon>
        <taxon>Deinococcaceae</taxon>
        <taxon>Deinococcus</taxon>
    </lineage>
</organism>
<dbReference type="InterPro" id="IPR000914">
    <property type="entry name" value="SBP_5_dom"/>
</dbReference>
<name>A0AAU7U5N4_9DEIO</name>
<dbReference type="Gene3D" id="3.40.190.10">
    <property type="entry name" value="Periplasmic binding protein-like II"/>
    <property type="match status" value="1"/>
</dbReference>
<dbReference type="InterPro" id="IPR023765">
    <property type="entry name" value="SBP_5_CS"/>
</dbReference>
<evidence type="ECO:0000256" key="5">
    <source>
        <dbReference type="SAM" id="SignalP"/>
    </source>
</evidence>
<dbReference type="InterPro" id="IPR030678">
    <property type="entry name" value="Peptide/Ni-bd"/>
</dbReference>
<geneLocation type="plasmid" evidence="7">
    <name>pDson01</name>
</geneLocation>
<dbReference type="InterPro" id="IPR039424">
    <property type="entry name" value="SBP_5"/>
</dbReference>
<dbReference type="GO" id="GO:0015833">
    <property type="term" value="P:peptide transport"/>
    <property type="evidence" value="ECO:0007669"/>
    <property type="project" value="TreeGrafter"/>
</dbReference>
<dbReference type="AlphaFoldDB" id="A0AAU7U5N4"/>
<sequence>MFSPRITTFAGALTLLLMPGALAQSGGTLRIAYSAVKQLDPFKPASDDEINVSSQIFDTLVYTDQKVQVKPLLATSWSAPDSTTWVFNLRHGVKFQDGNAVFAKGKGREVVAADVVYSINRFIKTSTLFTLGDIASVRAVNPYTVEIKTGKPNPLLVSDPNRLSRVAIVPHEGVEKLGEAGFAKSPVGSGPFTLRPYTPNGTITLDRNPSYWLPTKLGQVQFIYLPDPTVATLAVQGGRVDVVSYLLNVDSANQLAQQPTVKLIEGPGSYRGLGFNVRTAPFDDFAVRDAISKAMDIDGAYKSVLGTNAIRAYGQVPPWVPFGYDPSLKNLWSYDPKAAAAELTKAGYAKNAAGLWAKDGKPLSFDLKTIAGSQVRVLTILVTQLKDFGIDARILQQDVAVWASDLGKGNNTGLFFDYSFAATTGLYALFGGDNIGSSNTHMYKNAEVDALFAKALVNPNATQRAAQWKQAQRLIMKDKVAIPLYFEKGYAVVGKNVQDFYPAFANLKLVSPSNNVTISK</sequence>
<dbReference type="CDD" id="cd00995">
    <property type="entry name" value="PBP2_NikA_DppA_OppA_like"/>
    <property type="match status" value="1"/>
</dbReference>
<dbReference type="GO" id="GO:0042597">
    <property type="term" value="C:periplasmic space"/>
    <property type="evidence" value="ECO:0007669"/>
    <property type="project" value="UniProtKB-ARBA"/>
</dbReference>
<keyword evidence="4 5" id="KW-0732">Signal</keyword>
<dbReference type="GO" id="GO:0043190">
    <property type="term" value="C:ATP-binding cassette (ABC) transporter complex"/>
    <property type="evidence" value="ECO:0007669"/>
    <property type="project" value="InterPro"/>
</dbReference>
<dbReference type="EMBL" id="CP158297">
    <property type="protein sequence ID" value="XBV83656.1"/>
    <property type="molecule type" value="Genomic_DNA"/>
</dbReference>
<evidence type="ECO:0000256" key="2">
    <source>
        <dbReference type="ARBA" id="ARBA00005695"/>
    </source>
</evidence>
<dbReference type="KEGG" id="dsc:ABOD76_02935"/>
<protein>
    <submittedName>
        <fullName evidence="7">ABC transporter substrate-binding protein</fullName>
    </submittedName>
</protein>
<evidence type="ECO:0000259" key="6">
    <source>
        <dbReference type="Pfam" id="PF00496"/>
    </source>
</evidence>
<proteinExistence type="inferred from homology"/>
<feature type="domain" description="Solute-binding protein family 5" evidence="6">
    <location>
        <begin position="68"/>
        <end position="405"/>
    </location>
</feature>
<evidence type="ECO:0000256" key="4">
    <source>
        <dbReference type="ARBA" id="ARBA00022729"/>
    </source>
</evidence>
<reference evidence="7" key="1">
    <citation type="submission" date="2024-06" db="EMBL/GenBank/DDBJ databases">
        <title>Draft Genome Sequence of Deinococcus sonorensis Type Strain KR-87, a Biofilm Producing Representative of the Genus Deinococcus.</title>
        <authorList>
            <person name="Boren L.S."/>
            <person name="Grosso R.A."/>
            <person name="Hugenberg-Cox A.N."/>
            <person name="Hill J.T.E."/>
            <person name="Albert C.M."/>
            <person name="Tuohy J.M."/>
        </authorList>
    </citation>
    <scope>NUCLEOTIDE SEQUENCE</scope>
    <source>
        <strain evidence="7">KR-87</strain>
        <plasmid evidence="7">pDson01</plasmid>
    </source>
</reference>
<keyword evidence="3" id="KW-0813">Transport</keyword>
<keyword evidence="7" id="KW-0614">Plasmid</keyword>
<evidence type="ECO:0000256" key="1">
    <source>
        <dbReference type="ARBA" id="ARBA00004196"/>
    </source>
</evidence>
<comment type="subcellular location">
    <subcellularLocation>
        <location evidence="1">Cell envelope</location>
    </subcellularLocation>
</comment>